<dbReference type="EMBL" id="BBPA01000020">
    <property type="protein sequence ID" value="GAL92328.1"/>
    <property type="molecule type" value="Genomic_DNA"/>
</dbReference>
<dbReference type="Proteomes" id="UP000030321">
    <property type="component" value="Unassembled WGS sequence"/>
</dbReference>
<protein>
    <submittedName>
        <fullName evidence="1">Uncharacterized protein</fullName>
    </submittedName>
</protein>
<gene>
    <name evidence="1" type="ORF">N44_00886</name>
</gene>
<organism evidence="1 2">
    <name type="scientific">Microcystis aeruginosa NIES-44</name>
    <dbReference type="NCBI Taxonomy" id="449439"/>
    <lineage>
        <taxon>Bacteria</taxon>
        <taxon>Bacillati</taxon>
        <taxon>Cyanobacteriota</taxon>
        <taxon>Cyanophyceae</taxon>
        <taxon>Oscillatoriophycideae</taxon>
        <taxon>Chroococcales</taxon>
        <taxon>Microcystaceae</taxon>
        <taxon>Microcystis</taxon>
    </lineage>
</organism>
<sequence>MTGGFEVNLSALRAEVTLKAIDSAKTRKDLILINAAL</sequence>
<name>A0A0A1VSB7_MICAE</name>
<evidence type="ECO:0000313" key="2">
    <source>
        <dbReference type="Proteomes" id="UP000030321"/>
    </source>
</evidence>
<proteinExistence type="predicted"/>
<comment type="caution">
    <text evidence="1">The sequence shown here is derived from an EMBL/GenBank/DDBJ whole genome shotgun (WGS) entry which is preliminary data.</text>
</comment>
<evidence type="ECO:0000313" key="1">
    <source>
        <dbReference type="EMBL" id="GAL92328.1"/>
    </source>
</evidence>
<dbReference type="AlphaFoldDB" id="A0A0A1VSB7"/>
<accession>A0A0A1VSB7</accession>
<reference evidence="2" key="1">
    <citation type="journal article" date="2015" name="Genome">
        <title>Whole Genome Sequence of the Non-Microcystin-Producing Microcystis aeruginosa Strain NIES-44.</title>
        <authorList>
            <person name="Okano K."/>
            <person name="Miyata N."/>
            <person name="Ozaki Y."/>
        </authorList>
    </citation>
    <scope>NUCLEOTIDE SEQUENCE [LARGE SCALE GENOMIC DNA]</scope>
    <source>
        <strain evidence="2">NIES-44</strain>
    </source>
</reference>